<dbReference type="GO" id="GO:0008610">
    <property type="term" value="P:lipid biosynthetic process"/>
    <property type="evidence" value="ECO:0007669"/>
    <property type="project" value="UniProtKB-ARBA"/>
</dbReference>
<dbReference type="InterPro" id="IPR020845">
    <property type="entry name" value="AMP-binding_CS"/>
</dbReference>
<dbReference type="CDD" id="cd05930">
    <property type="entry name" value="A_NRPS"/>
    <property type="match status" value="3"/>
</dbReference>
<dbReference type="PANTHER" id="PTHR45527">
    <property type="entry name" value="NONRIBOSOMAL PEPTIDE SYNTHETASE"/>
    <property type="match status" value="1"/>
</dbReference>
<evidence type="ECO:0000256" key="3">
    <source>
        <dbReference type="ARBA" id="ARBA00022450"/>
    </source>
</evidence>
<dbReference type="Pfam" id="PF00668">
    <property type="entry name" value="Condensation"/>
    <property type="match status" value="2"/>
</dbReference>
<dbReference type="SUPFAM" id="SSF56801">
    <property type="entry name" value="Acetyl-CoA synthetase-like"/>
    <property type="match status" value="3"/>
</dbReference>
<evidence type="ECO:0000313" key="8">
    <source>
        <dbReference type="Proteomes" id="UP000076510"/>
    </source>
</evidence>
<keyword evidence="4" id="KW-0597">Phosphoprotein</keyword>
<dbReference type="PROSITE" id="PS50075">
    <property type="entry name" value="CARRIER"/>
    <property type="match status" value="3"/>
</dbReference>
<dbReference type="GO" id="GO:0003824">
    <property type="term" value="F:catalytic activity"/>
    <property type="evidence" value="ECO:0007669"/>
    <property type="project" value="InterPro"/>
</dbReference>
<dbReference type="Pfam" id="PF00501">
    <property type="entry name" value="AMP-binding"/>
    <property type="match status" value="3"/>
</dbReference>
<dbReference type="InterPro" id="IPR000873">
    <property type="entry name" value="AMP-dep_synth/lig_dom"/>
</dbReference>
<dbReference type="SMART" id="SM00823">
    <property type="entry name" value="PKS_PP"/>
    <property type="match status" value="3"/>
</dbReference>
<name>A0A161TAY6_9BACI</name>
<dbReference type="InterPro" id="IPR042099">
    <property type="entry name" value="ANL_N_sf"/>
</dbReference>
<feature type="domain" description="Carrier" evidence="6">
    <location>
        <begin position="2598"/>
        <end position="2674"/>
    </location>
</feature>
<dbReference type="Proteomes" id="UP000076510">
    <property type="component" value="Unassembled WGS sequence"/>
</dbReference>
<reference evidence="8" key="1">
    <citation type="submission" date="2016-01" db="EMBL/GenBank/DDBJ databases">
        <title>Whole genome sequencing of Bhargavaea cecembensis T14.</title>
        <authorList>
            <person name="Hong K.W."/>
        </authorList>
    </citation>
    <scope>NUCLEOTIDE SEQUENCE [LARGE SCALE GENOMIC DNA]</scope>
    <source>
        <strain evidence="8">M19</strain>
    </source>
</reference>
<dbReference type="InterPro" id="IPR045851">
    <property type="entry name" value="AMP-bd_C_sf"/>
</dbReference>
<dbReference type="GO" id="GO:0044550">
    <property type="term" value="P:secondary metabolite biosynthetic process"/>
    <property type="evidence" value="ECO:0007669"/>
    <property type="project" value="TreeGrafter"/>
</dbReference>
<proteinExistence type="inferred from homology"/>
<dbReference type="Pfam" id="PF13193">
    <property type="entry name" value="AMP-binding_C"/>
    <property type="match status" value="2"/>
</dbReference>
<gene>
    <name evidence="7" type="ORF">AV649_16180</name>
</gene>
<dbReference type="InterPro" id="IPR023213">
    <property type="entry name" value="CAT-like_dom_sf"/>
</dbReference>
<feature type="domain" description="Carrier" evidence="6">
    <location>
        <begin position="1572"/>
        <end position="1647"/>
    </location>
</feature>
<dbReference type="Gene3D" id="3.40.50.12780">
    <property type="entry name" value="N-terminal domain of ligase-like"/>
    <property type="match status" value="2"/>
</dbReference>
<dbReference type="SUPFAM" id="SSF47336">
    <property type="entry name" value="ACP-like"/>
    <property type="match status" value="3"/>
</dbReference>
<dbReference type="NCBIfam" id="TIGR01733">
    <property type="entry name" value="AA-adenyl-dom"/>
    <property type="match status" value="2"/>
</dbReference>
<keyword evidence="3" id="KW-0596">Phosphopantetheine</keyword>
<keyword evidence="5" id="KW-0045">Antibiotic biosynthesis</keyword>
<organism evidence="7 8">
    <name type="scientific">Rossellomorea marisflavi</name>
    <dbReference type="NCBI Taxonomy" id="189381"/>
    <lineage>
        <taxon>Bacteria</taxon>
        <taxon>Bacillati</taxon>
        <taxon>Bacillota</taxon>
        <taxon>Bacilli</taxon>
        <taxon>Bacillales</taxon>
        <taxon>Bacillaceae</taxon>
        <taxon>Rossellomorea</taxon>
    </lineage>
</organism>
<comment type="similarity">
    <text evidence="2">Belongs to the ATP-dependent AMP-binding enzyme family.</text>
</comment>
<dbReference type="NCBIfam" id="NF003417">
    <property type="entry name" value="PRK04813.1"/>
    <property type="match status" value="3"/>
</dbReference>
<dbReference type="GO" id="GO:0031177">
    <property type="term" value="F:phosphopantetheine binding"/>
    <property type="evidence" value="ECO:0007669"/>
    <property type="project" value="InterPro"/>
</dbReference>
<accession>A0A161TAY6</accession>
<dbReference type="SUPFAM" id="SSF52777">
    <property type="entry name" value="CoA-dependent acyltransferases"/>
    <property type="match status" value="4"/>
</dbReference>
<dbReference type="PANTHER" id="PTHR45527:SF1">
    <property type="entry name" value="FATTY ACID SYNTHASE"/>
    <property type="match status" value="1"/>
</dbReference>
<dbReference type="FunFam" id="1.10.1200.10:FF:000005">
    <property type="entry name" value="Nonribosomal peptide synthetase 1"/>
    <property type="match status" value="1"/>
</dbReference>
<feature type="domain" description="Carrier" evidence="6">
    <location>
        <begin position="528"/>
        <end position="603"/>
    </location>
</feature>
<dbReference type="GO" id="GO:0043041">
    <property type="term" value="P:amino acid activation for nonribosomal peptide biosynthetic process"/>
    <property type="evidence" value="ECO:0007669"/>
    <property type="project" value="TreeGrafter"/>
</dbReference>
<dbReference type="InterPro" id="IPR020806">
    <property type="entry name" value="PKS_PP-bd"/>
</dbReference>
<comment type="cofactor">
    <cofactor evidence="1">
        <name>pantetheine 4'-phosphate</name>
        <dbReference type="ChEBI" id="CHEBI:47942"/>
    </cofactor>
</comment>
<dbReference type="Gene3D" id="3.40.50.980">
    <property type="match status" value="2"/>
</dbReference>
<evidence type="ECO:0000313" key="7">
    <source>
        <dbReference type="EMBL" id="KZE50913.1"/>
    </source>
</evidence>
<sequence>MTMRNNGVYVSETEIDQSKTVIDSFEEQAKHHPDWVAVRYKNEEMTYEELNHQSNQVAHLLKDQGLNVEEPVAVCMDKSIHMITAILGILKAGGYYVPLDPALPSDRLTKIIKRINSPILLTDSANESFFHLDHVRSMHHIERPTLVKYATTNLSDRASIHHLIYTIFTSGTTGEPKGVQVEHRNVLNHLQGILGYMNVVKPLNYTLLTTIAADLSVTPIFAALITGGTLHIIPEEMITDAEKLGIYCREYGVNCMKLVPSHMEALLYRDSPSIYIPDYIILGGEQLKWSLVDKIKERHPTCKIFNHYGPTEVTVGVMANDIDQVERTGSVIPLGEPYGCSVIMVLDENLDPVVHGEIGEIYISGLGITRGYFQNDFLTKEKYMPNPWQEGEHDHTLYKTGDLARVNPQGQLEFVSRIDHQVKVRGYRVELNEIQAHLEAKDEIQDSAVVARINQNGETIIRAALVFDPAYKGTVKQIREALVSTLPAYMLPQEYVVLDSLPLNANGKVDRQLITNQVLGELAGAHEEEMSVTEKKIHTIWSSLLDSSHMNRTDRFLEVGGNSLNAIKLASELEDAFQVRVTIGDVFEQETIEDLASLVEGRQEQTEGSQLERSHFSTLEASSQQSRLWFWDKLDVNRHLYNIPYKVKLTGGIDPSRLHKAIRMMMVKHEILRTKIIENDGRPMQKVDVEGGDVPFEVVNASMNPHDVEEFIEDKAMRAFDLSKGTLFEVVLYKVSPEDHTLFLNFHHSIFDDWSFTIFLEDLLSFYLSPERGLDSSQLLQYQDYSEWHKKHLLIHRENLVDYWSRVLEGNVEKVKFADYHEEANESFEGESFHFHIPGKSVEKVNRLAKETGTTKFMVLMSLFQLMLYKYTHKQDIIVGAPVAGRPGGHFDQTLGFFVNTLPWRTQFDETSTFISLLRHVQKQSVDHLKHVHLPFEDIVKEVRSGVEYSLTPIMNIMMAFQNAPKLTRDKYPLLTGAPEKVNNHTSKYDLTLFLEENEGEILGRWEYKSFLFTEGRIKQFTRHFSKLLDGLYEKPLNSRIEEFNLLTKEEEKQLTETIDEVAPSVGLHALFEAQAKRTPENIAVIQGDNQLTYKELDERSSYLRDHLIQRGVSRNDIVAISMDRSPEMLVSLLGILKAGGAYLPIDAGMPPGRVEEILTDSRAKVIVVCGDQSDSTEFSSIMDVSRLDWDEADGCGNSIVVEGTDVVSVYYTSGSTGKPKGVANHHQGWVNRMEWMQSYHQLREEETVLHKTTLSFDDAAVEIFWPLIVGARVALMNPEEHKDPRAIIEDTVKYDASILHFVPSMLKLFVEEISEEEEKDMPSLRAIISSGEALATSLVKDLFSKLDVRLLNSWGATEVSIDSTCYECTLSDVGGDRFVPVGKPIQGNYIYVLDKSMKPVPPGVIGDLYIGGVGLAKGYVNDPEKTRNSFIQNPYHPDEKIYRTGDQGYLRLDGNLVFTGRKDSQVKVRGMRVELGEIESSIKAFSAIKDAIVHFADPSTKQGLVGYMVVKEPFEQNHLHQFMSRKLPDYMMPKYMVELAAFPINKNGKLDYHALPKPSKNDIFNQEEYLPPETPMEVQLSRIWEELLETEEISVESNFFTVGGHSLLGVKLISRVNRSCNTDLRLRDLFDSPTIREMAVKAERISGGLQETNNGGNPFHPLSYAQERMWFLHQLDPADYSYHMPYGVKMSGELDLDIFRDSIKYVLKQNTILHSRFRLEKGNPYAIAGDIDVHIEFETAGGTDHLINEWLRQPFNLEEDAPYRMKLVKVKQSEFHFYIVFHHIVMDGISLEFFEQQLFETYNRLKEKKPLAIRHVPSYYEYAKGQKEYSTSTFYKDQLEYWKGKLSGELVKTQFPLDQHNHDLEEQTQQMTQTFSERSFRNIKKISRRHGSSNFTIVASVLSILLHRINGQEDLIMGTPIIDRPSKWEESMGLFLNTLPLRIRVQSEQTIDEVIRETSQSVRELFMHQDVPFEKIVEEVQPNRTGNSNPLFDILVNYISYEQNQERLNDLEVERKKFNDSKAKFLLTFYFIDDQDSLSVRVVFQGQKIHETRIQTFLHQFNTVCESLLANQDTSVGRLDINHTHTNAAVEPSLQKVPFAKTLKKAIEDNLRADALEEQRTIWTYKDVMEYANGYTHAFRNLNLSKGDRIALFGKSSFRYITSIVSMMLNGYVFVPIHLDTPKNRIKRILEEAEVSLFVDFDQVLSATERDDLNVLYFSPTISIPGPDHLTEGLLGDSTVDHNSDAYIYFTSGSTGTPKGIMGNQKGLNHFLCWQRREFDIQPSDRIAQLTNPGFDVYLRDVFLPLISGATLCIPDGNEEEIDWMKRKEITVVHAVPSLVKRWMEHTSTKGLLIRLTFFAGEPLPYDLVTEWKEIIGAGAEVVNLYGPSETTLAKSFHRVGPNEERLSIVPIGQAIPETEVLILNTQQSLSGVNEPGEIVIKTPYRTSGYLNRNDTFSQNPLSTDKEDLVYFTGDIGRYHPNGFVEILGRKDFQVKLNGVRIDLNEVEYFLNLVPVIKQAIVTKVEEGKREYLVAYMVPEEGAEISEYEVRKHLLENLPISMIPLMVKMENLPINQNGKVDRKKLPHPKWADGDHDQLVGPEEEKLAGIWKQILHIETSLRKDDDFFALGGHSLLAIRLLNEILDQFHTEVKLIDLFENPTIKRMNQLIGSRMGNADANAKNKISKAARVPIKH</sequence>
<comment type="caution">
    <text evidence="7">The sequence shown here is derived from an EMBL/GenBank/DDBJ whole genome shotgun (WGS) entry which is preliminary data.</text>
</comment>
<dbReference type="PROSITE" id="PS00455">
    <property type="entry name" value="AMP_BINDING"/>
    <property type="match status" value="2"/>
</dbReference>
<evidence type="ECO:0000256" key="2">
    <source>
        <dbReference type="ARBA" id="ARBA00006432"/>
    </source>
</evidence>
<dbReference type="Gene3D" id="3.30.559.30">
    <property type="entry name" value="Nonribosomal peptide synthetase, condensation domain"/>
    <property type="match status" value="2"/>
</dbReference>
<dbReference type="Pfam" id="PF00550">
    <property type="entry name" value="PP-binding"/>
    <property type="match status" value="3"/>
</dbReference>
<dbReference type="InterPro" id="IPR001242">
    <property type="entry name" value="Condensation_dom"/>
</dbReference>
<dbReference type="Gene3D" id="3.30.300.30">
    <property type="match status" value="3"/>
</dbReference>
<protein>
    <recommendedName>
        <fullName evidence="6">Carrier domain-containing protein</fullName>
    </recommendedName>
</protein>
<dbReference type="InterPro" id="IPR006162">
    <property type="entry name" value="Ppantetheine_attach_site"/>
</dbReference>
<dbReference type="InterPro" id="IPR009081">
    <property type="entry name" value="PP-bd_ACP"/>
</dbReference>
<evidence type="ECO:0000259" key="6">
    <source>
        <dbReference type="PROSITE" id="PS50075"/>
    </source>
</evidence>
<dbReference type="CDD" id="cd19531">
    <property type="entry name" value="LCL_NRPS-like"/>
    <property type="match status" value="1"/>
</dbReference>
<dbReference type="GO" id="GO:0005737">
    <property type="term" value="C:cytoplasm"/>
    <property type="evidence" value="ECO:0007669"/>
    <property type="project" value="TreeGrafter"/>
</dbReference>
<dbReference type="PROSITE" id="PS00012">
    <property type="entry name" value="PHOSPHOPANTETHEINE"/>
    <property type="match status" value="3"/>
</dbReference>
<dbReference type="Gene3D" id="2.30.38.10">
    <property type="entry name" value="Luciferase, Domain 3"/>
    <property type="match status" value="1"/>
</dbReference>
<dbReference type="InterPro" id="IPR010071">
    <property type="entry name" value="AA_adenyl_dom"/>
</dbReference>
<evidence type="ECO:0000256" key="1">
    <source>
        <dbReference type="ARBA" id="ARBA00001957"/>
    </source>
</evidence>
<dbReference type="Gene3D" id="1.10.1200.10">
    <property type="entry name" value="ACP-like"/>
    <property type="match status" value="3"/>
</dbReference>
<dbReference type="FunFam" id="3.40.50.980:FF:000001">
    <property type="entry name" value="Non-ribosomal peptide synthetase"/>
    <property type="match status" value="1"/>
</dbReference>
<dbReference type="InterPro" id="IPR025110">
    <property type="entry name" value="AMP-bd_C"/>
</dbReference>
<dbReference type="Gene3D" id="3.30.559.10">
    <property type="entry name" value="Chloramphenicol acetyltransferase-like domain"/>
    <property type="match status" value="2"/>
</dbReference>
<dbReference type="GO" id="GO:0017000">
    <property type="term" value="P:antibiotic biosynthetic process"/>
    <property type="evidence" value="ECO:0007669"/>
    <property type="project" value="UniProtKB-KW"/>
</dbReference>
<evidence type="ECO:0000256" key="4">
    <source>
        <dbReference type="ARBA" id="ARBA00022553"/>
    </source>
</evidence>
<evidence type="ECO:0000256" key="5">
    <source>
        <dbReference type="ARBA" id="ARBA00023194"/>
    </source>
</evidence>
<dbReference type="InterPro" id="IPR036736">
    <property type="entry name" value="ACP-like_sf"/>
</dbReference>
<dbReference type="EMBL" id="LQQY01000009">
    <property type="protein sequence ID" value="KZE50913.1"/>
    <property type="molecule type" value="Genomic_DNA"/>
</dbReference>